<keyword evidence="1" id="KW-0472">Membrane</keyword>
<evidence type="ECO:0000313" key="2">
    <source>
        <dbReference type="EMBL" id="PXX77897.1"/>
    </source>
</evidence>
<protein>
    <submittedName>
        <fullName evidence="2">Uncharacterized protein</fullName>
    </submittedName>
</protein>
<dbReference type="STRING" id="1034346.GCA_000313565_02812"/>
<dbReference type="RefSeq" id="WP_022939095.1">
    <property type="nucleotide sequence ID" value="NZ_CABKRQ010000007.1"/>
</dbReference>
<sequence length="163" mass="19085">MNKLKRLWGLIPITAFLIIKLILMMIEQMFGLVLRDLPSLFLFVFLIISILILIFYFYQQMSMHIRGKFANSVVLLLCFFLALVNLISGMIQGAFAYHSDKIVIENGIVMVARDTSYLNFGMEYYEYKNAVFRGKQMLKQISNKTYWLYDKDGKLVETSTYNQ</sequence>
<feature type="transmembrane region" description="Helical" evidence="1">
    <location>
        <begin position="7"/>
        <end position="26"/>
    </location>
</feature>
<dbReference type="Proteomes" id="UP000247612">
    <property type="component" value="Unassembled WGS sequence"/>
</dbReference>
<feature type="transmembrane region" description="Helical" evidence="1">
    <location>
        <begin position="38"/>
        <end position="57"/>
    </location>
</feature>
<proteinExistence type="predicted"/>
<accession>A0A318L871</accession>
<dbReference type="OrthoDB" id="9950048at2"/>
<dbReference type="AlphaFoldDB" id="A0A318L871"/>
<dbReference type="EMBL" id="QJKH01000009">
    <property type="protein sequence ID" value="PXX77897.1"/>
    <property type="molecule type" value="Genomic_DNA"/>
</dbReference>
<comment type="caution">
    <text evidence="2">The sequence shown here is derived from an EMBL/GenBank/DDBJ whole genome shotgun (WGS) entry which is preliminary data.</text>
</comment>
<evidence type="ECO:0000256" key="1">
    <source>
        <dbReference type="SAM" id="Phobius"/>
    </source>
</evidence>
<organism evidence="2 3">
    <name type="scientific">Dielma fastidiosa</name>
    <dbReference type="NCBI Taxonomy" id="1034346"/>
    <lineage>
        <taxon>Bacteria</taxon>
        <taxon>Bacillati</taxon>
        <taxon>Bacillota</taxon>
        <taxon>Erysipelotrichia</taxon>
        <taxon>Erysipelotrichales</taxon>
        <taxon>Erysipelotrichaceae</taxon>
        <taxon>Dielma</taxon>
    </lineage>
</organism>
<evidence type="ECO:0000313" key="3">
    <source>
        <dbReference type="Proteomes" id="UP000247612"/>
    </source>
</evidence>
<reference evidence="2 3" key="1">
    <citation type="submission" date="2018-05" db="EMBL/GenBank/DDBJ databases">
        <title>Genomic Encyclopedia of Type Strains, Phase IV (KMG-IV): sequencing the most valuable type-strain genomes for metagenomic binning, comparative biology and taxonomic classification.</title>
        <authorList>
            <person name="Goeker M."/>
        </authorList>
    </citation>
    <scope>NUCLEOTIDE SEQUENCE [LARGE SCALE GENOMIC DNA]</scope>
    <source>
        <strain evidence="2 3">JC118</strain>
    </source>
</reference>
<keyword evidence="1" id="KW-1133">Transmembrane helix</keyword>
<gene>
    <name evidence="2" type="ORF">DES51_109151</name>
</gene>
<keyword evidence="3" id="KW-1185">Reference proteome</keyword>
<feature type="transmembrane region" description="Helical" evidence="1">
    <location>
        <begin position="69"/>
        <end position="91"/>
    </location>
</feature>
<name>A0A318L871_9FIRM</name>
<keyword evidence="1" id="KW-0812">Transmembrane</keyword>